<dbReference type="CDD" id="cd00082">
    <property type="entry name" value="HisKA"/>
    <property type="match status" value="1"/>
</dbReference>
<dbReference type="eggNOG" id="COG5002">
    <property type="taxonomic scope" value="Bacteria"/>
</dbReference>
<dbReference type="SUPFAM" id="SSF55874">
    <property type="entry name" value="ATPase domain of HSP90 chaperone/DNA topoisomerase II/histidine kinase"/>
    <property type="match status" value="1"/>
</dbReference>
<reference evidence="11" key="1">
    <citation type="submission" date="2009-04" db="EMBL/GenBank/DDBJ databases">
        <authorList>
            <person name="Weinstock G."/>
            <person name="Sodergren E."/>
            <person name="Clifton S."/>
            <person name="Fulton L."/>
            <person name="Fulton B."/>
            <person name="Courtney L."/>
            <person name="Fronick C."/>
            <person name="Harrison M."/>
            <person name="Strong C."/>
            <person name="Farmer C."/>
            <person name="Delahaunty K."/>
            <person name="Markovic C."/>
            <person name="Hall O."/>
            <person name="Minx P."/>
            <person name="Tomlinson C."/>
            <person name="Mitreva M."/>
            <person name="Nelson J."/>
            <person name="Hou S."/>
            <person name="Wollam A."/>
            <person name="Pepin K.H."/>
            <person name="Johnson M."/>
            <person name="Bhonagiri V."/>
            <person name="Nash W.E."/>
            <person name="Warren W."/>
            <person name="Chinwalla A."/>
            <person name="Mardis E.R."/>
            <person name="Wilson R.K."/>
        </authorList>
    </citation>
    <scope>NUCLEOTIDE SEQUENCE [LARGE SCALE GENOMIC DNA]</scope>
    <source>
        <strain evidence="11">DSM 20098</strain>
    </source>
</reference>
<organism evidence="11 12">
    <name type="scientific">Bifidobacterium angulatum DSM 20098 = JCM 7096</name>
    <dbReference type="NCBI Taxonomy" id="518635"/>
    <lineage>
        <taxon>Bacteria</taxon>
        <taxon>Bacillati</taxon>
        <taxon>Actinomycetota</taxon>
        <taxon>Actinomycetes</taxon>
        <taxon>Bifidobacteriales</taxon>
        <taxon>Bifidobacteriaceae</taxon>
        <taxon>Bifidobacterium</taxon>
    </lineage>
</organism>
<evidence type="ECO:0000256" key="1">
    <source>
        <dbReference type="ARBA" id="ARBA00000085"/>
    </source>
</evidence>
<feature type="transmembrane region" description="Helical" evidence="9">
    <location>
        <begin position="6"/>
        <end position="24"/>
    </location>
</feature>
<dbReference type="InterPro" id="IPR005467">
    <property type="entry name" value="His_kinase_dom"/>
</dbReference>
<dbReference type="PATRIC" id="fig|518635.17.peg.247"/>
<dbReference type="EMBL" id="ABYS02000013">
    <property type="protein sequence ID" value="EEP20349.1"/>
    <property type="molecule type" value="Genomic_DNA"/>
</dbReference>
<keyword evidence="9" id="KW-1133">Transmembrane helix</keyword>
<protein>
    <recommendedName>
        <fullName evidence="8">Sensor-like histidine kinase SenX3</fullName>
        <ecNumber evidence="3">2.7.13.3</ecNumber>
    </recommendedName>
</protein>
<dbReference type="InterPro" id="IPR050351">
    <property type="entry name" value="BphY/WalK/GraS-like"/>
</dbReference>
<name>C4FH36_9BIFI</name>
<comment type="caution">
    <text evidence="11">The sequence shown here is derived from an EMBL/GenBank/DDBJ whole genome shotgun (WGS) entry which is preliminary data.</text>
</comment>
<evidence type="ECO:0000256" key="3">
    <source>
        <dbReference type="ARBA" id="ARBA00012438"/>
    </source>
</evidence>
<dbReference type="GO" id="GO:0016036">
    <property type="term" value="P:cellular response to phosphate starvation"/>
    <property type="evidence" value="ECO:0007669"/>
    <property type="project" value="TreeGrafter"/>
</dbReference>
<dbReference type="FunFam" id="3.30.565.10:FF:000006">
    <property type="entry name" value="Sensor histidine kinase WalK"/>
    <property type="match status" value="1"/>
</dbReference>
<accession>C4FH36</accession>
<keyword evidence="12" id="KW-1185">Reference proteome</keyword>
<evidence type="ECO:0000313" key="12">
    <source>
        <dbReference type="Proteomes" id="UP000006408"/>
    </source>
</evidence>
<dbReference type="GeneID" id="42864597"/>
<dbReference type="RefSeq" id="WP_003827566.1">
    <property type="nucleotide sequence ID" value="NZ_AP012322.1"/>
</dbReference>
<comment type="subcellular location">
    <subcellularLocation>
        <location evidence="2">Cell membrane</location>
    </subcellularLocation>
</comment>
<dbReference type="Proteomes" id="UP000006408">
    <property type="component" value="Unassembled WGS sequence"/>
</dbReference>
<dbReference type="STRING" id="1683.Bang102_003285"/>
<dbReference type="SMART" id="SM00387">
    <property type="entry name" value="HATPase_c"/>
    <property type="match status" value="1"/>
</dbReference>
<comment type="catalytic activity">
    <reaction evidence="1">
        <text>ATP + protein L-histidine = ADP + protein N-phospho-L-histidine.</text>
        <dbReference type="EC" id="2.7.13.3"/>
    </reaction>
</comment>
<dbReference type="InterPro" id="IPR004358">
    <property type="entry name" value="Sig_transdc_His_kin-like_C"/>
</dbReference>
<proteinExistence type="predicted"/>
<evidence type="ECO:0000259" key="10">
    <source>
        <dbReference type="PROSITE" id="PS50109"/>
    </source>
</evidence>
<keyword evidence="4" id="KW-0597">Phosphoprotein</keyword>
<evidence type="ECO:0000256" key="7">
    <source>
        <dbReference type="ARBA" id="ARBA00023012"/>
    </source>
</evidence>
<evidence type="ECO:0000256" key="2">
    <source>
        <dbReference type="ARBA" id="ARBA00004236"/>
    </source>
</evidence>
<keyword evidence="6 11" id="KW-0418">Kinase</keyword>
<evidence type="ECO:0000256" key="9">
    <source>
        <dbReference type="SAM" id="Phobius"/>
    </source>
</evidence>
<keyword evidence="9" id="KW-0472">Membrane</keyword>
<dbReference type="Pfam" id="PF00512">
    <property type="entry name" value="HisKA"/>
    <property type="match status" value="1"/>
</dbReference>
<evidence type="ECO:0000256" key="4">
    <source>
        <dbReference type="ARBA" id="ARBA00022553"/>
    </source>
</evidence>
<dbReference type="GO" id="GO:0004721">
    <property type="term" value="F:phosphoprotein phosphatase activity"/>
    <property type="evidence" value="ECO:0007669"/>
    <property type="project" value="TreeGrafter"/>
</dbReference>
<feature type="domain" description="Histidine kinase" evidence="10">
    <location>
        <begin position="186"/>
        <end position="414"/>
    </location>
</feature>
<dbReference type="AlphaFoldDB" id="C4FH36"/>
<dbReference type="SUPFAM" id="SSF47384">
    <property type="entry name" value="Homodimeric domain of signal transducing histidine kinase"/>
    <property type="match status" value="1"/>
</dbReference>
<dbReference type="PANTHER" id="PTHR45453">
    <property type="entry name" value="PHOSPHATE REGULON SENSOR PROTEIN PHOR"/>
    <property type="match status" value="1"/>
</dbReference>
<dbReference type="InterPro" id="IPR003661">
    <property type="entry name" value="HisK_dim/P_dom"/>
</dbReference>
<dbReference type="InterPro" id="IPR036890">
    <property type="entry name" value="HATPase_C_sf"/>
</dbReference>
<keyword evidence="5" id="KW-0808">Transferase</keyword>
<dbReference type="GO" id="GO:0000155">
    <property type="term" value="F:phosphorelay sensor kinase activity"/>
    <property type="evidence" value="ECO:0007669"/>
    <property type="project" value="InterPro"/>
</dbReference>
<dbReference type="PRINTS" id="PR00344">
    <property type="entry name" value="BCTRLSENSOR"/>
</dbReference>
<dbReference type="Gene3D" id="1.10.287.130">
    <property type="match status" value="1"/>
</dbReference>
<keyword evidence="9" id="KW-0812">Transmembrane</keyword>
<dbReference type="InterPro" id="IPR003594">
    <property type="entry name" value="HATPase_dom"/>
</dbReference>
<evidence type="ECO:0000313" key="11">
    <source>
        <dbReference type="EMBL" id="EEP20349.1"/>
    </source>
</evidence>
<gene>
    <name evidence="11" type="ORF">BIFANG_03667</name>
</gene>
<keyword evidence="7" id="KW-0902">Two-component regulatory system</keyword>
<dbReference type="KEGG" id="bang:BBAG_0241"/>
<dbReference type="InterPro" id="IPR036097">
    <property type="entry name" value="HisK_dim/P_sf"/>
</dbReference>
<dbReference type="EC" id="2.7.13.3" evidence="3"/>
<dbReference type="Gene3D" id="3.30.565.10">
    <property type="entry name" value="Histidine kinase-like ATPase, C-terminal domain"/>
    <property type="match status" value="1"/>
</dbReference>
<evidence type="ECO:0000256" key="8">
    <source>
        <dbReference type="ARBA" id="ARBA00039401"/>
    </source>
</evidence>
<dbReference type="SMART" id="SM00388">
    <property type="entry name" value="HisKA"/>
    <property type="match status" value="1"/>
</dbReference>
<dbReference type="CDD" id="cd00075">
    <property type="entry name" value="HATPase"/>
    <property type="match status" value="1"/>
</dbReference>
<sequence length="421" mass="46015">MQWWQILLVVAAVAVVSLAAYWAGKERGERLARDEYHDSGMSVGGESLFAGNDSPRTGEEAFMRALPQAVALVDGNGAVQYARDDIERFGLIAAGHVRNSEILDMLAQVEHDGTTRERELEVARSAADMAGTHSGRGVQAGQSLPSREQYLSVRVSRIGDGLYALLAVDISERRHFEQMRREFMTNVAHELKTPTGAIALLAETIADAADDPDAVRYFSGRVSKESARLTELVRRLIDLQKMQDAGRSLHPKRMSALAVARAAIDANRVQGEQRHIEMVLAFDGTRLGPEPSDSDPDVPIMCDESAIVTAVKNLVENAIHYSPEYTTVCVAVDTSEHAVRIRVIDQGIGIPESAIGHIFERFYRVDPARSRQTGGSGLGLAITKHCVEDCGGTISVWSHEFEGSTFTIELPCAEDMAEQTE</sequence>
<dbReference type="Pfam" id="PF02518">
    <property type="entry name" value="HATPase_c"/>
    <property type="match status" value="1"/>
</dbReference>
<dbReference type="PROSITE" id="PS50109">
    <property type="entry name" value="HIS_KIN"/>
    <property type="match status" value="1"/>
</dbReference>
<evidence type="ECO:0000256" key="5">
    <source>
        <dbReference type="ARBA" id="ARBA00022679"/>
    </source>
</evidence>
<dbReference type="PANTHER" id="PTHR45453:SF1">
    <property type="entry name" value="PHOSPHATE REGULON SENSOR PROTEIN PHOR"/>
    <property type="match status" value="1"/>
</dbReference>
<evidence type="ECO:0000256" key="6">
    <source>
        <dbReference type="ARBA" id="ARBA00022777"/>
    </source>
</evidence>
<dbReference type="HOGENOM" id="CLU_000445_89_2_11"/>
<dbReference type="GO" id="GO:0005886">
    <property type="term" value="C:plasma membrane"/>
    <property type="evidence" value="ECO:0007669"/>
    <property type="project" value="UniProtKB-SubCell"/>
</dbReference>